<dbReference type="SFLD" id="SFLDG01129">
    <property type="entry name" value="C1.5:_HAD__Beta-PGM__Phosphata"/>
    <property type="match status" value="1"/>
</dbReference>
<dbReference type="NCBIfam" id="TIGR01509">
    <property type="entry name" value="HAD-SF-IA-v3"/>
    <property type="match status" value="1"/>
</dbReference>
<accession>A0A840I173</accession>
<dbReference type="Proteomes" id="UP000563524">
    <property type="component" value="Unassembled WGS sequence"/>
</dbReference>
<dbReference type="InterPro" id="IPR006439">
    <property type="entry name" value="HAD-SF_hydro_IA"/>
</dbReference>
<dbReference type="SUPFAM" id="SSF56784">
    <property type="entry name" value="HAD-like"/>
    <property type="match status" value="1"/>
</dbReference>
<comment type="caution">
    <text evidence="1">The sequence shown here is derived from an EMBL/GenBank/DDBJ whole genome shotgun (WGS) entry which is preliminary data.</text>
</comment>
<dbReference type="RefSeq" id="WP_183815431.1">
    <property type="nucleotide sequence ID" value="NZ_JACHOB010000001.1"/>
</dbReference>
<dbReference type="Pfam" id="PF00702">
    <property type="entry name" value="Hydrolase"/>
    <property type="match status" value="1"/>
</dbReference>
<dbReference type="InterPro" id="IPR036412">
    <property type="entry name" value="HAD-like_sf"/>
</dbReference>
<proteinExistence type="predicted"/>
<organism evidence="1 2">
    <name type="scientific">Parvularcula dongshanensis</name>
    <dbReference type="NCBI Taxonomy" id="1173995"/>
    <lineage>
        <taxon>Bacteria</taxon>
        <taxon>Pseudomonadati</taxon>
        <taxon>Pseudomonadota</taxon>
        <taxon>Alphaproteobacteria</taxon>
        <taxon>Parvularculales</taxon>
        <taxon>Parvularculaceae</taxon>
        <taxon>Parvularcula</taxon>
    </lineage>
</organism>
<dbReference type="AlphaFoldDB" id="A0A840I173"/>
<dbReference type="Gene3D" id="1.10.150.450">
    <property type="match status" value="1"/>
</dbReference>
<reference evidence="1 2" key="1">
    <citation type="submission" date="2020-08" db="EMBL/GenBank/DDBJ databases">
        <title>Genomic Encyclopedia of Type Strains, Phase IV (KMG-IV): sequencing the most valuable type-strain genomes for metagenomic binning, comparative biology and taxonomic classification.</title>
        <authorList>
            <person name="Goeker M."/>
        </authorList>
    </citation>
    <scope>NUCLEOTIDE SEQUENCE [LARGE SCALE GENOMIC DNA]</scope>
    <source>
        <strain evidence="1 2">DSM 102850</strain>
    </source>
</reference>
<evidence type="ECO:0000313" key="2">
    <source>
        <dbReference type="Proteomes" id="UP000563524"/>
    </source>
</evidence>
<dbReference type="PANTHER" id="PTHR12725">
    <property type="entry name" value="HALOACID DEHALOGENASE-LIKE HYDROLASE"/>
    <property type="match status" value="1"/>
</dbReference>
<dbReference type="Gene3D" id="3.40.50.1000">
    <property type="entry name" value="HAD superfamily/HAD-like"/>
    <property type="match status" value="1"/>
</dbReference>
<keyword evidence="1" id="KW-0378">Hydrolase</keyword>
<dbReference type="SFLD" id="SFLDS00003">
    <property type="entry name" value="Haloacid_Dehalogenase"/>
    <property type="match status" value="1"/>
</dbReference>
<dbReference type="EMBL" id="JACHOB010000001">
    <property type="protein sequence ID" value="MBB4657952.1"/>
    <property type="molecule type" value="Genomic_DNA"/>
</dbReference>
<sequence length="243" mass="26601">MSGRTGFQDRDVWVFDLDNTLYPASCNLFAQIDANMTRFIEDELSMPSGEARKLQKDLYVSHGTTLAGLMAEHSVSPHAFMAHVHDIDLTPVEPNSRLRAAMAALPGRRFVFTNGSLRHAENVARKIGVWDLFEGAFDVEGCGWTPKPHEAAYDAFLGAFGIEPERAVMFEDMADNLRVPHALGMTTVLIQTDAAWCEDEPAAKRPSRPGEAPMHVDHATSDLTGFLEGLTRAARTAGTEAAS</sequence>
<name>A0A840I173_9PROT</name>
<protein>
    <submittedName>
        <fullName evidence="1">Putative hydrolase of the HAD superfamily</fullName>
    </submittedName>
</protein>
<dbReference type="SFLD" id="SFLDG01132">
    <property type="entry name" value="C1.5.3:_5'-Nucleotidase_Like"/>
    <property type="match status" value="1"/>
</dbReference>
<evidence type="ECO:0000313" key="1">
    <source>
        <dbReference type="EMBL" id="MBB4657952.1"/>
    </source>
</evidence>
<dbReference type="NCBIfam" id="TIGR01993">
    <property type="entry name" value="Pyr-5-nucltdase"/>
    <property type="match status" value="1"/>
</dbReference>
<dbReference type="PANTHER" id="PTHR12725:SF117">
    <property type="entry name" value="HALOACID DEHALOGENASE-LIKE HYDROLASE"/>
    <property type="match status" value="1"/>
</dbReference>
<dbReference type="InterPro" id="IPR023214">
    <property type="entry name" value="HAD_sf"/>
</dbReference>
<dbReference type="GO" id="GO:0016787">
    <property type="term" value="F:hydrolase activity"/>
    <property type="evidence" value="ECO:0007669"/>
    <property type="project" value="UniProtKB-KW"/>
</dbReference>
<gene>
    <name evidence="1" type="ORF">GGQ59_000452</name>
</gene>
<dbReference type="InterPro" id="IPR010237">
    <property type="entry name" value="Pyr-5-nucltdase"/>
</dbReference>
<keyword evidence="2" id="KW-1185">Reference proteome</keyword>